<dbReference type="AlphaFoldDB" id="X1E526"/>
<accession>X1E526</accession>
<name>X1E526_9ZZZZ</name>
<evidence type="ECO:0000313" key="1">
    <source>
        <dbReference type="EMBL" id="GAH28366.1"/>
    </source>
</evidence>
<feature type="non-terminal residue" evidence="1">
    <location>
        <position position="48"/>
    </location>
</feature>
<gene>
    <name evidence="1" type="ORF">S01H4_66912</name>
</gene>
<sequence>MYTQDKLLSAKQMQKDWEKYFGMYVALDEKDRLITYGKNWKKVFEEAH</sequence>
<organism evidence="1">
    <name type="scientific">marine sediment metagenome</name>
    <dbReference type="NCBI Taxonomy" id="412755"/>
    <lineage>
        <taxon>unclassified sequences</taxon>
        <taxon>metagenomes</taxon>
        <taxon>ecological metagenomes</taxon>
    </lineage>
</organism>
<dbReference type="EMBL" id="BART01041716">
    <property type="protein sequence ID" value="GAH28366.1"/>
    <property type="molecule type" value="Genomic_DNA"/>
</dbReference>
<proteinExistence type="predicted"/>
<protein>
    <submittedName>
        <fullName evidence="1">Uncharacterized protein</fullName>
    </submittedName>
</protein>
<comment type="caution">
    <text evidence="1">The sequence shown here is derived from an EMBL/GenBank/DDBJ whole genome shotgun (WGS) entry which is preliminary data.</text>
</comment>
<reference evidence="1" key="1">
    <citation type="journal article" date="2014" name="Front. Microbiol.">
        <title>High frequency of phylogenetically diverse reductive dehalogenase-homologous genes in deep subseafloor sedimentary metagenomes.</title>
        <authorList>
            <person name="Kawai M."/>
            <person name="Futagami T."/>
            <person name="Toyoda A."/>
            <person name="Takaki Y."/>
            <person name="Nishi S."/>
            <person name="Hori S."/>
            <person name="Arai W."/>
            <person name="Tsubouchi T."/>
            <person name="Morono Y."/>
            <person name="Uchiyama I."/>
            <person name="Ito T."/>
            <person name="Fujiyama A."/>
            <person name="Inagaki F."/>
            <person name="Takami H."/>
        </authorList>
    </citation>
    <scope>NUCLEOTIDE SEQUENCE</scope>
    <source>
        <strain evidence="1">Expedition CK06-06</strain>
    </source>
</reference>